<evidence type="ECO:0000313" key="6">
    <source>
        <dbReference type="EMBL" id="ABB36983.1"/>
    </source>
</evidence>
<name>Q317B3_OLEA2</name>
<dbReference type="GO" id="GO:0071949">
    <property type="term" value="F:FAD binding"/>
    <property type="evidence" value="ECO:0007669"/>
    <property type="project" value="InterPro"/>
</dbReference>
<dbReference type="RefSeq" id="WP_011366343.1">
    <property type="nucleotide sequence ID" value="NC_007519.1"/>
</dbReference>
<keyword evidence="3" id="KW-0274">FAD</keyword>
<reference evidence="6 7" key="1">
    <citation type="journal article" date="2011" name="J. Bacteriol.">
        <title>Complete genome sequence and updated annotation of Desulfovibrio alaskensis G20.</title>
        <authorList>
            <person name="Hauser L.J."/>
            <person name="Land M.L."/>
            <person name="Brown S.D."/>
            <person name="Larimer F."/>
            <person name="Keller K.L."/>
            <person name="Rapp-Giles B.J."/>
            <person name="Price M.N."/>
            <person name="Lin M."/>
            <person name="Bruce D.C."/>
            <person name="Detter J.C."/>
            <person name="Tapia R."/>
            <person name="Han C.S."/>
            <person name="Goodwin L.A."/>
            <person name="Cheng J.F."/>
            <person name="Pitluck S."/>
            <person name="Copeland A."/>
            <person name="Lucas S."/>
            <person name="Nolan M."/>
            <person name="Lapidus A.L."/>
            <person name="Palumbo A.V."/>
            <person name="Wall J.D."/>
        </authorList>
    </citation>
    <scope>NUCLEOTIDE SEQUENCE [LARGE SCALE GENOMIC DNA]</scope>
    <source>
        <strain evidence="7">ATCC BAA 1058 / DSM 17464 / G20</strain>
    </source>
</reference>
<accession>Q317B3</accession>
<sequence length="464" mass="49040">MTCTTTPDLDRIAEELTAILGPQGVLTAPGEPYDRDSSPFTAAPDIVALPETTEQVSRIVRLASRLGFALIPRGAGTGTAGGCLPLSGGVVISLERMKRIITLDTRSLYAHVEAGVITGELRDAAAGQGLFFPPDPASLDTSTIGGNVATNAGGPACVKYGVMRDYVLGVEAVMPDGEVIQAGVRTRKGVVGYDMAHLLTGSEGTLGIITSVYLKLIPLPPATVGLAAVFPSLPDAMRTVAAVLGRGHLPSAIEFLDHKCLGLVGDKLPFSVEDKSASLLIIELDGRTEAITPEIDMVAAICTEHGATHLMPGGTRKERDTIWNVRREVSTRIREHAARSFSEDVVVPIGSIASFIAEVPDFENRFGLDIFAFGHAGDGNIHLILTVPRAARPDTQAPRLEDGIEAVARRVLELGGTISGEHGVGEAKKHLLPLEIAPASLRLQRGIKQLFDPCNIMNPGKVFP</sequence>
<evidence type="ECO:0000256" key="1">
    <source>
        <dbReference type="ARBA" id="ARBA00001974"/>
    </source>
</evidence>
<dbReference type="FunFam" id="1.10.45.10:FF:000001">
    <property type="entry name" value="D-lactate dehydrogenase mitochondrial"/>
    <property type="match status" value="1"/>
</dbReference>
<evidence type="ECO:0000256" key="4">
    <source>
        <dbReference type="ARBA" id="ARBA00023002"/>
    </source>
</evidence>
<evidence type="ECO:0000256" key="2">
    <source>
        <dbReference type="ARBA" id="ARBA00022630"/>
    </source>
</evidence>
<dbReference type="SUPFAM" id="SSF56176">
    <property type="entry name" value="FAD-binding/transporter-associated domain-like"/>
    <property type="match status" value="1"/>
</dbReference>
<gene>
    <name evidence="6" type="ordered locus">Dde_0182</name>
</gene>
<dbReference type="EC" id="1.1.2.4" evidence="6"/>
<dbReference type="PANTHER" id="PTHR42934">
    <property type="entry name" value="GLYCOLATE OXIDASE SUBUNIT GLCD"/>
    <property type="match status" value="1"/>
</dbReference>
<dbReference type="AlphaFoldDB" id="Q317B3"/>
<dbReference type="PANTHER" id="PTHR42934:SF3">
    <property type="entry name" value="D-LACTATE DEHYDROGENASE"/>
    <property type="match status" value="1"/>
</dbReference>
<dbReference type="InterPro" id="IPR016166">
    <property type="entry name" value="FAD-bd_PCMH"/>
</dbReference>
<dbReference type="InterPro" id="IPR016171">
    <property type="entry name" value="Vanillyl_alc_oxidase_C-sub2"/>
</dbReference>
<evidence type="ECO:0000313" key="7">
    <source>
        <dbReference type="Proteomes" id="UP000002710"/>
    </source>
</evidence>
<dbReference type="Gene3D" id="1.10.45.10">
    <property type="entry name" value="Vanillyl-alcohol Oxidase, Chain A, domain 4"/>
    <property type="match status" value="1"/>
</dbReference>
<organism evidence="6 7">
    <name type="scientific">Oleidesulfovibrio alaskensis (strain ATCC BAA-1058 / DSM 17464 / G20)</name>
    <name type="common">Desulfovibrio alaskensis</name>
    <dbReference type="NCBI Taxonomy" id="207559"/>
    <lineage>
        <taxon>Bacteria</taxon>
        <taxon>Pseudomonadati</taxon>
        <taxon>Thermodesulfobacteriota</taxon>
        <taxon>Desulfovibrionia</taxon>
        <taxon>Desulfovibrionales</taxon>
        <taxon>Desulfovibrionaceae</taxon>
        <taxon>Oleidesulfovibrio</taxon>
    </lineage>
</organism>
<dbReference type="Pfam" id="PF02913">
    <property type="entry name" value="FAD-oxidase_C"/>
    <property type="match status" value="1"/>
</dbReference>
<dbReference type="InterPro" id="IPR004113">
    <property type="entry name" value="FAD-bd_oxidored_4_C"/>
</dbReference>
<dbReference type="KEGG" id="dde:Dde_0182"/>
<dbReference type="Pfam" id="PF01565">
    <property type="entry name" value="FAD_binding_4"/>
    <property type="match status" value="1"/>
</dbReference>
<keyword evidence="7" id="KW-1185">Reference proteome</keyword>
<evidence type="ECO:0000256" key="3">
    <source>
        <dbReference type="ARBA" id="ARBA00022827"/>
    </source>
</evidence>
<dbReference type="EMBL" id="CP000112">
    <property type="protein sequence ID" value="ABB36983.1"/>
    <property type="molecule type" value="Genomic_DNA"/>
</dbReference>
<keyword evidence="4 6" id="KW-0560">Oxidoreductase</keyword>
<evidence type="ECO:0000259" key="5">
    <source>
        <dbReference type="PROSITE" id="PS51387"/>
    </source>
</evidence>
<dbReference type="PROSITE" id="PS51387">
    <property type="entry name" value="FAD_PCMH"/>
    <property type="match status" value="1"/>
</dbReference>
<dbReference type="HOGENOM" id="CLU_017779_9_2_7"/>
<dbReference type="STRING" id="207559.Dde_0182"/>
<dbReference type="SUPFAM" id="SSF55103">
    <property type="entry name" value="FAD-linked oxidases, C-terminal domain"/>
    <property type="match status" value="1"/>
</dbReference>
<dbReference type="InterPro" id="IPR016164">
    <property type="entry name" value="FAD-linked_Oxase-like_C"/>
</dbReference>
<dbReference type="InterPro" id="IPR036318">
    <property type="entry name" value="FAD-bd_PCMH-like_sf"/>
</dbReference>
<proteinExistence type="predicted"/>
<dbReference type="eggNOG" id="COG0277">
    <property type="taxonomic scope" value="Bacteria"/>
</dbReference>
<protein>
    <submittedName>
        <fullName evidence="6">D-lactate dehydrogenase (Cytochrome)</fullName>
        <ecNumber evidence="6">1.1.2.4</ecNumber>
    </submittedName>
</protein>
<dbReference type="Proteomes" id="UP000002710">
    <property type="component" value="Chromosome"/>
</dbReference>
<dbReference type="Gene3D" id="3.30.70.2740">
    <property type="match status" value="1"/>
</dbReference>
<dbReference type="GO" id="GO:0004458">
    <property type="term" value="F:D-lactate dehydrogenase (cytochrome) activity"/>
    <property type="evidence" value="ECO:0007669"/>
    <property type="project" value="UniProtKB-EC"/>
</dbReference>
<feature type="domain" description="FAD-binding PCMH-type" evidence="5">
    <location>
        <begin position="40"/>
        <end position="219"/>
    </location>
</feature>
<dbReference type="InterPro" id="IPR016169">
    <property type="entry name" value="FAD-bd_PCMH_sub2"/>
</dbReference>
<dbReference type="InterPro" id="IPR006094">
    <property type="entry name" value="Oxid_FAD_bind_N"/>
</dbReference>
<dbReference type="Gene3D" id="3.30.465.10">
    <property type="match status" value="1"/>
</dbReference>
<comment type="cofactor">
    <cofactor evidence="1">
        <name>FAD</name>
        <dbReference type="ChEBI" id="CHEBI:57692"/>
    </cofactor>
</comment>
<dbReference type="InterPro" id="IPR051914">
    <property type="entry name" value="FAD-linked_OxidoTrans_Type4"/>
</dbReference>
<keyword evidence="2" id="KW-0285">Flavoprotein</keyword>